<sequence length="200" mass="22042">ARDEGMIYTRFTDHVPTIRGIYSEYAGSPSNVITTMAAGWPLVFQQWGADGVLVVERNSSQVHHVLGKYDDDSEIGVFLRHNVDIILSDINDIPMDFWHGRVCSNSFVFLSNICDHAEREGRADVFVQQIVNMVSAIDGGGNVTVAMTSFGADLLDKYKTLLQIASSASGITVEGDILVNPFHVDSELLTTVLFLRFTKA</sequence>
<name>A0A955KZG8_9BACT</name>
<evidence type="ECO:0000313" key="1">
    <source>
        <dbReference type="EMBL" id="MCA9379099.1"/>
    </source>
</evidence>
<proteinExistence type="predicted"/>
<protein>
    <submittedName>
        <fullName evidence="1">Uncharacterized protein</fullName>
    </submittedName>
</protein>
<dbReference type="EMBL" id="JAGQLI010000079">
    <property type="protein sequence ID" value="MCA9379099.1"/>
    <property type="molecule type" value="Genomic_DNA"/>
</dbReference>
<reference evidence="1" key="2">
    <citation type="journal article" date="2021" name="Microbiome">
        <title>Successional dynamics and alternative stable states in a saline activated sludge microbial community over 9 years.</title>
        <authorList>
            <person name="Wang Y."/>
            <person name="Ye J."/>
            <person name="Ju F."/>
            <person name="Liu L."/>
            <person name="Boyd J.A."/>
            <person name="Deng Y."/>
            <person name="Parks D.H."/>
            <person name="Jiang X."/>
            <person name="Yin X."/>
            <person name="Woodcroft B.J."/>
            <person name="Tyson G.W."/>
            <person name="Hugenholtz P."/>
            <person name="Polz M.F."/>
            <person name="Zhang T."/>
        </authorList>
    </citation>
    <scope>NUCLEOTIDE SEQUENCE</scope>
    <source>
        <strain evidence="1">HKST-UBA12</strain>
    </source>
</reference>
<dbReference type="Proteomes" id="UP000760819">
    <property type="component" value="Unassembled WGS sequence"/>
</dbReference>
<dbReference type="AlphaFoldDB" id="A0A955KZG8"/>
<gene>
    <name evidence="1" type="ORF">KC640_01600</name>
</gene>
<evidence type="ECO:0000313" key="2">
    <source>
        <dbReference type="Proteomes" id="UP000760819"/>
    </source>
</evidence>
<accession>A0A955KZG8</accession>
<comment type="caution">
    <text evidence="1">The sequence shown here is derived from an EMBL/GenBank/DDBJ whole genome shotgun (WGS) entry which is preliminary data.</text>
</comment>
<organism evidence="1 2">
    <name type="scientific">Candidatus Dojkabacteria bacterium</name>
    <dbReference type="NCBI Taxonomy" id="2099670"/>
    <lineage>
        <taxon>Bacteria</taxon>
        <taxon>Candidatus Dojkabacteria</taxon>
    </lineage>
</organism>
<feature type="non-terminal residue" evidence="1">
    <location>
        <position position="1"/>
    </location>
</feature>
<reference evidence="1" key="1">
    <citation type="submission" date="2020-04" db="EMBL/GenBank/DDBJ databases">
        <authorList>
            <person name="Zhang T."/>
        </authorList>
    </citation>
    <scope>NUCLEOTIDE SEQUENCE</scope>
    <source>
        <strain evidence="1">HKST-UBA12</strain>
    </source>
</reference>